<gene>
    <name evidence="1" type="ORF">BACUNI_00033</name>
</gene>
<dbReference type="EMBL" id="AAYH02000022">
    <property type="protein sequence ID" value="EDO56294.1"/>
    <property type="molecule type" value="Genomic_DNA"/>
</dbReference>
<keyword evidence="2" id="KW-1185">Reference proteome</keyword>
<accession>A0ABC9NI75</accession>
<name>A0ABC9NI75_BACUC</name>
<evidence type="ECO:0000313" key="2">
    <source>
        <dbReference type="Proteomes" id="UP000004110"/>
    </source>
</evidence>
<reference evidence="1" key="1">
    <citation type="submission" date="2007-06" db="EMBL/GenBank/DDBJ databases">
        <authorList>
            <person name="Fulton L."/>
            <person name="Clifton S."/>
            <person name="Fulton B."/>
            <person name="Xu J."/>
            <person name="Minx P."/>
            <person name="Pepin K.H."/>
            <person name="Johnson M."/>
            <person name="Thiruvilangam P."/>
            <person name="Bhonagiri V."/>
            <person name="Nash W.E."/>
            <person name="Mardis E.R."/>
            <person name="Wilson R.K."/>
        </authorList>
    </citation>
    <scope>NUCLEOTIDE SEQUENCE [LARGE SCALE GENOMIC DNA]</scope>
    <source>
        <strain evidence="1">ATCC 8492</strain>
    </source>
</reference>
<sequence>MATTLQRCDITAFTVNDFQFVTGEVDIHLVSGIMLDMAYDMCHHTVTHEIVAETGMSVSVRDGSRGTLRTGVFTVTPRAAKPGQHTQERSASKLKAGRCDGSLLRPNPFREPFPGCEAERQGGPTPLSVYHTLETAHISAHRVAKKLKLLLICFILSPMRTLEDVCYLCCRSRK</sequence>
<proteinExistence type="predicted"/>
<comment type="caution">
    <text evidence="1">The sequence shown here is derived from an EMBL/GenBank/DDBJ whole genome shotgun (WGS) entry which is preliminary data.</text>
</comment>
<organism evidence="1 2">
    <name type="scientific">Bacteroides uniformis (strain ATCC 8492 / DSM 6597 / CCUG 4942 / CIP 103695 / JCM 5828 / KCTC 5204 / NCTC 13054 / VPI 0061)</name>
    <dbReference type="NCBI Taxonomy" id="411479"/>
    <lineage>
        <taxon>Bacteria</taxon>
        <taxon>Pseudomonadati</taxon>
        <taxon>Bacteroidota</taxon>
        <taxon>Bacteroidia</taxon>
        <taxon>Bacteroidales</taxon>
        <taxon>Bacteroidaceae</taxon>
        <taxon>Bacteroides</taxon>
    </lineage>
</organism>
<evidence type="ECO:0000313" key="1">
    <source>
        <dbReference type="EMBL" id="EDO56294.1"/>
    </source>
</evidence>
<dbReference type="Proteomes" id="UP000004110">
    <property type="component" value="Unassembled WGS sequence"/>
</dbReference>
<protein>
    <submittedName>
        <fullName evidence="1">Uncharacterized protein</fullName>
    </submittedName>
</protein>
<reference evidence="1" key="2">
    <citation type="submission" date="2013-11" db="EMBL/GenBank/DDBJ databases">
        <title>Draft genome sequence of Bacteroides uniformis (ATCC 8492).</title>
        <authorList>
            <person name="Sudarsanam P."/>
            <person name="Ley R."/>
            <person name="Guruge J."/>
            <person name="Turnbaugh P.J."/>
            <person name="Mahowald M."/>
            <person name="Liep D."/>
            <person name="Gordon J."/>
        </authorList>
    </citation>
    <scope>NUCLEOTIDE SEQUENCE</scope>
    <source>
        <strain evidence="1">ATCC 8492</strain>
    </source>
</reference>
<dbReference type="AlphaFoldDB" id="A0ABC9NI75"/>